<dbReference type="HAMAP" id="MF_00972">
    <property type="entry name" value="tRNA_aden_deaminase"/>
    <property type="match status" value="1"/>
</dbReference>
<evidence type="ECO:0000256" key="8">
    <source>
        <dbReference type="HAMAP-Rule" id="MF_00972"/>
    </source>
</evidence>
<dbReference type="GO" id="GO:0052717">
    <property type="term" value="F:tRNA-specific adenosine-34 deaminase activity"/>
    <property type="evidence" value="ECO:0007669"/>
    <property type="project" value="UniProtKB-EC"/>
</dbReference>
<feature type="binding site" evidence="8">
    <location>
        <position position="66"/>
    </location>
    <ligand>
        <name>Zn(2+)</name>
        <dbReference type="ChEBI" id="CHEBI:29105"/>
        <note>catalytic</note>
    </ligand>
</feature>
<dbReference type="PROSITE" id="PS00903">
    <property type="entry name" value="CYT_DCMP_DEAMINASES_1"/>
    <property type="match status" value="1"/>
</dbReference>
<evidence type="ECO:0000259" key="9">
    <source>
        <dbReference type="PROSITE" id="PS51747"/>
    </source>
</evidence>
<comment type="function">
    <text evidence="8">Catalyzes the deamination of adenosine to inosine at the wobble position 34 of tRNA(Arg2).</text>
</comment>
<dbReference type="PANTHER" id="PTHR11079:SF202">
    <property type="entry name" value="TRNA-SPECIFIC ADENOSINE DEAMINASE"/>
    <property type="match status" value="1"/>
</dbReference>
<comment type="catalytic activity">
    <reaction evidence="7 8">
        <text>adenosine(34) in tRNA + H2O + H(+) = inosine(34) in tRNA + NH4(+)</text>
        <dbReference type="Rhea" id="RHEA:43168"/>
        <dbReference type="Rhea" id="RHEA-COMP:10373"/>
        <dbReference type="Rhea" id="RHEA-COMP:10374"/>
        <dbReference type="ChEBI" id="CHEBI:15377"/>
        <dbReference type="ChEBI" id="CHEBI:15378"/>
        <dbReference type="ChEBI" id="CHEBI:28938"/>
        <dbReference type="ChEBI" id="CHEBI:74411"/>
        <dbReference type="ChEBI" id="CHEBI:82852"/>
        <dbReference type="EC" id="3.5.4.33"/>
    </reaction>
</comment>
<dbReference type="Gene3D" id="3.40.140.10">
    <property type="entry name" value="Cytidine Deaminase, domain 2"/>
    <property type="match status" value="1"/>
</dbReference>
<dbReference type="InterPro" id="IPR016192">
    <property type="entry name" value="APOBEC/CMP_deaminase_Zn-bd"/>
</dbReference>
<evidence type="ECO:0000256" key="2">
    <source>
        <dbReference type="ARBA" id="ARBA00011738"/>
    </source>
</evidence>
<sequence length="181" mass="20312">MSLTLAPNLADENVNLDSYWMQKAYEQALIAQSLNEIPVGAVLVADNALVAAGYNQMILSHDPSAHAEVIALRKAGQNIKNYRFLETTLYVTLEPCIMCAGTLIHARVKRVVFGAYDMKTGAAGSFIDIFTQENLNHYIEVQGGVLQAQCQQLLSDFFKRRRKERKAEKQERTLNHINNDI</sequence>
<organism evidence="10 11">
    <name type="scientific">Thorsellia kenyensis</name>
    <dbReference type="NCBI Taxonomy" id="1549888"/>
    <lineage>
        <taxon>Bacteria</taxon>
        <taxon>Pseudomonadati</taxon>
        <taxon>Pseudomonadota</taxon>
        <taxon>Gammaproteobacteria</taxon>
        <taxon>Enterobacterales</taxon>
        <taxon>Thorselliaceae</taxon>
        <taxon>Thorsellia</taxon>
    </lineage>
</organism>
<evidence type="ECO:0000256" key="7">
    <source>
        <dbReference type="ARBA" id="ARBA00048045"/>
    </source>
</evidence>
<evidence type="ECO:0000256" key="6">
    <source>
        <dbReference type="ARBA" id="ARBA00022833"/>
    </source>
</evidence>
<dbReference type="SUPFAM" id="SSF53927">
    <property type="entry name" value="Cytidine deaminase-like"/>
    <property type="match status" value="1"/>
</dbReference>
<dbReference type="NCBIfam" id="NF008113">
    <property type="entry name" value="PRK10860.1"/>
    <property type="match status" value="1"/>
</dbReference>
<dbReference type="EC" id="3.5.4.33" evidence="8"/>
<proteinExistence type="inferred from homology"/>
<evidence type="ECO:0000256" key="4">
    <source>
        <dbReference type="ARBA" id="ARBA00022723"/>
    </source>
</evidence>
<keyword evidence="4 8" id="KW-0479">Metal-binding</keyword>
<dbReference type="EMBL" id="JBHLXE010000105">
    <property type="protein sequence ID" value="MFC0180601.1"/>
    <property type="molecule type" value="Genomic_DNA"/>
</dbReference>
<dbReference type="RefSeq" id="WP_385877721.1">
    <property type="nucleotide sequence ID" value="NZ_JBHLXE010000105.1"/>
</dbReference>
<dbReference type="Pfam" id="PF00383">
    <property type="entry name" value="dCMP_cyt_deam_1"/>
    <property type="match status" value="1"/>
</dbReference>
<dbReference type="CDD" id="cd01285">
    <property type="entry name" value="nucleoside_deaminase"/>
    <property type="match status" value="1"/>
</dbReference>
<dbReference type="Proteomes" id="UP001589758">
    <property type="component" value="Unassembled WGS sequence"/>
</dbReference>
<protein>
    <recommendedName>
        <fullName evidence="8">tRNA-specific adenosine deaminase</fullName>
        <ecNumber evidence="8">3.5.4.33</ecNumber>
    </recommendedName>
</protein>
<keyword evidence="11" id="KW-1185">Reference proteome</keyword>
<reference evidence="10 11" key="1">
    <citation type="submission" date="2024-09" db="EMBL/GenBank/DDBJ databases">
        <authorList>
            <person name="Sun Q."/>
            <person name="Mori K."/>
        </authorList>
    </citation>
    <scope>NUCLEOTIDE SEQUENCE [LARGE SCALE GENOMIC DNA]</scope>
    <source>
        <strain evidence="10 11">CCM 8545</strain>
    </source>
</reference>
<keyword evidence="6 8" id="KW-0862">Zinc</keyword>
<dbReference type="InterPro" id="IPR028883">
    <property type="entry name" value="tRNA_aden_deaminase"/>
</dbReference>
<keyword evidence="5 8" id="KW-0378">Hydrolase</keyword>
<evidence type="ECO:0000256" key="5">
    <source>
        <dbReference type="ARBA" id="ARBA00022801"/>
    </source>
</evidence>
<dbReference type="InterPro" id="IPR002125">
    <property type="entry name" value="CMP_dCMP_dom"/>
</dbReference>
<feature type="binding site" evidence="8">
    <location>
        <position position="96"/>
    </location>
    <ligand>
        <name>Zn(2+)</name>
        <dbReference type="ChEBI" id="CHEBI:29105"/>
        <note>catalytic</note>
    </ligand>
</feature>
<comment type="caution">
    <text evidence="10">The sequence shown here is derived from an EMBL/GenBank/DDBJ whole genome shotgun (WGS) entry which is preliminary data.</text>
</comment>
<comment type="similarity">
    <text evidence="1">Belongs to the cytidine and deoxycytidylate deaminase family. ADAT2 subfamily.</text>
</comment>
<comment type="subunit">
    <text evidence="2 8">Homodimer.</text>
</comment>
<name>A0ABV6CEA5_9GAMM</name>
<feature type="active site" description="Proton donor" evidence="8">
    <location>
        <position position="68"/>
    </location>
</feature>
<accession>A0ABV6CEA5</accession>
<feature type="domain" description="CMP/dCMP-type deaminase" evidence="9">
    <location>
        <begin position="15"/>
        <end position="142"/>
    </location>
</feature>
<gene>
    <name evidence="8 10" type="primary">tadA</name>
    <name evidence="10" type="ORF">ACFFIT_11000</name>
</gene>
<evidence type="ECO:0000256" key="3">
    <source>
        <dbReference type="ARBA" id="ARBA00022694"/>
    </source>
</evidence>
<evidence type="ECO:0000256" key="1">
    <source>
        <dbReference type="ARBA" id="ARBA00010669"/>
    </source>
</evidence>
<feature type="binding site" evidence="8">
    <location>
        <position position="99"/>
    </location>
    <ligand>
        <name>Zn(2+)</name>
        <dbReference type="ChEBI" id="CHEBI:29105"/>
        <note>catalytic</note>
    </ligand>
</feature>
<dbReference type="PROSITE" id="PS51747">
    <property type="entry name" value="CYT_DCMP_DEAMINASES_2"/>
    <property type="match status" value="1"/>
</dbReference>
<keyword evidence="3 8" id="KW-0819">tRNA processing</keyword>
<dbReference type="InterPro" id="IPR016193">
    <property type="entry name" value="Cytidine_deaminase-like"/>
</dbReference>
<evidence type="ECO:0000313" key="10">
    <source>
        <dbReference type="EMBL" id="MFC0180601.1"/>
    </source>
</evidence>
<comment type="cofactor">
    <cofactor evidence="8">
        <name>Zn(2+)</name>
        <dbReference type="ChEBI" id="CHEBI:29105"/>
    </cofactor>
    <text evidence="8">Binds 1 zinc ion per subunit.</text>
</comment>
<evidence type="ECO:0000313" key="11">
    <source>
        <dbReference type="Proteomes" id="UP001589758"/>
    </source>
</evidence>
<dbReference type="PANTHER" id="PTHR11079">
    <property type="entry name" value="CYTOSINE DEAMINASE FAMILY MEMBER"/>
    <property type="match status" value="1"/>
</dbReference>